<name>A0A833M2M0_9LEPT</name>
<evidence type="ECO:0000256" key="1">
    <source>
        <dbReference type="SAM" id="Phobius"/>
    </source>
</evidence>
<sequence length="368" mass="42445">MQRTILYSLILVSGLLLGIGLFRYYPYVASFVSFDDRFKSVSLEAGKAGKIELSRTEQPRALFLFVPDRRMDRRWNTTHLETRVGLKLGQILNERSVDTAVFDRKDAGLPPDHYVDPQTIAEQIRDAFVALQAYRDSQKIYEKEKSPITILAHGDGCLATLLAVDAYGIEPEKIMLFGCAYDGTLLESYGEMITNAMHLTGVDEKVMTTVKKEWADWLNQKEYEELTEEQWLELQKAMLKEKVNQDLVAFRRTRSVFQRPHNREWLLRAKRLSYVELVESVLKKSRVVIEHFASQYDEELAPDLIERNAVRAKTFGPRYTFAVLSQTDHFLFEKDSPPASPVENMMSRSNPFKSLSPAFLNVIEERFP</sequence>
<protein>
    <recommendedName>
        <fullName evidence="4">AB hydrolase-1 domain-containing protein</fullName>
    </recommendedName>
</protein>
<dbReference type="InterPro" id="IPR029058">
    <property type="entry name" value="AB_hydrolase_fold"/>
</dbReference>
<dbReference type="EMBL" id="WBUI01000005">
    <property type="protein sequence ID" value="KAB2933671.1"/>
    <property type="molecule type" value="Genomic_DNA"/>
</dbReference>
<keyword evidence="1" id="KW-1133">Transmembrane helix</keyword>
<dbReference type="Proteomes" id="UP000460298">
    <property type="component" value="Unassembled WGS sequence"/>
</dbReference>
<dbReference type="SUPFAM" id="SSF53474">
    <property type="entry name" value="alpha/beta-Hydrolases"/>
    <property type="match status" value="1"/>
</dbReference>
<evidence type="ECO:0000313" key="3">
    <source>
        <dbReference type="Proteomes" id="UP000460298"/>
    </source>
</evidence>
<dbReference type="AlphaFoldDB" id="A0A833M2M0"/>
<gene>
    <name evidence="2" type="ORF">F9K24_07460</name>
</gene>
<proteinExistence type="predicted"/>
<reference evidence="2 3" key="1">
    <citation type="submission" date="2019-10" db="EMBL/GenBank/DDBJ databases">
        <title>Extracellular Electron Transfer in a Candidatus Methanoperedens spp. Enrichment Culture.</title>
        <authorList>
            <person name="Berger S."/>
            <person name="Rangel Shaw D."/>
            <person name="Berben T."/>
            <person name="In 'T Zandt M."/>
            <person name="Frank J."/>
            <person name="Reimann J."/>
            <person name="Jetten M.S.M."/>
            <person name="Welte C.U."/>
        </authorList>
    </citation>
    <scope>NUCLEOTIDE SEQUENCE [LARGE SCALE GENOMIC DNA]</scope>
    <source>
        <strain evidence="2">SB12</strain>
    </source>
</reference>
<accession>A0A833M2M0</accession>
<evidence type="ECO:0000313" key="2">
    <source>
        <dbReference type="EMBL" id="KAB2933671.1"/>
    </source>
</evidence>
<keyword evidence="1" id="KW-0812">Transmembrane</keyword>
<keyword evidence="1" id="KW-0472">Membrane</keyword>
<evidence type="ECO:0008006" key="4">
    <source>
        <dbReference type="Google" id="ProtNLM"/>
    </source>
</evidence>
<feature type="transmembrane region" description="Helical" evidence="1">
    <location>
        <begin position="5"/>
        <end position="25"/>
    </location>
</feature>
<comment type="caution">
    <text evidence="2">The sequence shown here is derived from an EMBL/GenBank/DDBJ whole genome shotgun (WGS) entry which is preliminary data.</text>
</comment>
<organism evidence="2 3">
    <name type="scientific">Leptonema illini</name>
    <dbReference type="NCBI Taxonomy" id="183"/>
    <lineage>
        <taxon>Bacteria</taxon>
        <taxon>Pseudomonadati</taxon>
        <taxon>Spirochaetota</taxon>
        <taxon>Spirochaetia</taxon>
        <taxon>Leptospirales</taxon>
        <taxon>Leptospiraceae</taxon>
        <taxon>Leptonema</taxon>
    </lineage>
</organism>